<reference evidence="3" key="1">
    <citation type="journal article" date="2019" name="Int. J. Syst. Evol. Microbiol.">
        <title>The Global Catalogue of Microorganisms (GCM) 10K type strain sequencing project: providing services to taxonomists for standard genome sequencing and annotation.</title>
        <authorList>
            <consortium name="The Broad Institute Genomics Platform"/>
            <consortium name="The Broad Institute Genome Sequencing Center for Infectious Disease"/>
            <person name="Wu L."/>
            <person name="Ma J."/>
        </authorList>
    </citation>
    <scope>NUCLEOTIDE SEQUENCE [LARGE SCALE GENOMIC DNA]</scope>
    <source>
        <strain evidence="3">JCM 17926</strain>
    </source>
</reference>
<protein>
    <recommendedName>
        <fullName evidence="4">Orphan protein</fullName>
    </recommendedName>
</protein>
<dbReference type="InterPro" id="IPR046525">
    <property type="entry name" value="DUF6702"/>
</dbReference>
<evidence type="ECO:0000313" key="2">
    <source>
        <dbReference type="EMBL" id="GAA4444434.1"/>
    </source>
</evidence>
<keyword evidence="3" id="KW-1185">Reference proteome</keyword>
<dbReference type="Pfam" id="PF20420">
    <property type="entry name" value="DUF6702"/>
    <property type="match status" value="1"/>
</dbReference>
<feature type="chain" id="PRO_5046926499" description="Orphan protein" evidence="1">
    <location>
        <begin position="24"/>
        <end position="168"/>
    </location>
</feature>
<name>A0ABP8M6V2_9BACT</name>
<feature type="signal peptide" evidence="1">
    <location>
        <begin position="1"/>
        <end position="23"/>
    </location>
</feature>
<keyword evidence="1" id="KW-0732">Signal</keyword>
<organism evidence="2 3">
    <name type="scientific">Pontibacter saemangeumensis</name>
    <dbReference type="NCBI Taxonomy" id="1084525"/>
    <lineage>
        <taxon>Bacteria</taxon>
        <taxon>Pseudomonadati</taxon>
        <taxon>Bacteroidota</taxon>
        <taxon>Cytophagia</taxon>
        <taxon>Cytophagales</taxon>
        <taxon>Hymenobacteraceae</taxon>
        <taxon>Pontibacter</taxon>
    </lineage>
</organism>
<proteinExistence type="predicted"/>
<dbReference type="Proteomes" id="UP001500552">
    <property type="component" value="Unassembled WGS sequence"/>
</dbReference>
<sequence length="168" mass="18756">MVYKLLTAALLLLALVAAQPASAHDYHASITDIKYNPRTQNLEVAVKVFMDDLEDALSRQAKSKITYSSSSETVNEQLSDYLKSNLAFELEKGKPLKARLLGSEEDADMVWLYVEVPVQQATLAQLYVKNAILTDIFTDQMNIVNVNYKGKTESVLLQHGDVTKKVSF</sequence>
<gene>
    <name evidence="2" type="ORF">GCM10023188_46430</name>
</gene>
<dbReference type="RefSeq" id="WP_345163015.1">
    <property type="nucleotide sequence ID" value="NZ_BAABHC010000039.1"/>
</dbReference>
<evidence type="ECO:0008006" key="4">
    <source>
        <dbReference type="Google" id="ProtNLM"/>
    </source>
</evidence>
<accession>A0ABP8M6V2</accession>
<dbReference type="EMBL" id="BAABHC010000039">
    <property type="protein sequence ID" value="GAA4444434.1"/>
    <property type="molecule type" value="Genomic_DNA"/>
</dbReference>
<comment type="caution">
    <text evidence="2">The sequence shown here is derived from an EMBL/GenBank/DDBJ whole genome shotgun (WGS) entry which is preliminary data.</text>
</comment>
<evidence type="ECO:0000313" key="3">
    <source>
        <dbReference type="Proteomes" id="UP001500552"/>
    </source>
</evidence>
<evidence type="ECO:0000256" key="1">
    <source>
        <dbReference type="SAM" id="SignalP"/>
    </source>
</evidence>